<dbReference type="InterPro" id="IPR036871">
    <property type="entry name" value="PX_dom_sf"/>
</dbReference>
<protein>
    <recommendedName>
        <fullName evidence="5">HCLS1-binding protein 3</fullName>
    </recommendedName>
    <alternativeName>
        <fullName evidence="6">HS1-binding protein 3</fullName>
    </alternativeName>
</protein>
<sequence length="375" mass="42910">RQIQNTHTGLDLSVPEYQEIRGKMMSGHVEYHIVVVTRLAAFKSAKHKPEDVVQFMVSKKYSEIEELYQRLTARYPQASLPLFPRKVLFVGESDICERRAMFNDIMKFISKNEDLATSPELLEFLGTKSSSAIDFKGKNMPDDKEEEDEENEPLDFFKEDKTPDLISQLLSVQNVKKGEKKEEEEEEEEILDPLGILSFLLCFRTKRSKKAPAPPTKEEKLKLTLFEEEVDPDEGLFGPEKDFSSIGPRKKMKENLKLFEDPDLGGVVRLGDSLLLPAACENSEYVLSRGPEEDTEELLRVEDDFEKLLEVTSKPKPKVPPKPPLPQKPAIAPRSTNSSSVEKPKENRIQMMNEVDILRYIQENESINNEDTSLF</sequence>
<evidence type="ECO:0000313" key="9">
    <source>
        <dbReference type="EMBL" id="NXA10440.1"/>
    </source>
</evidence>
<dbReference type="PROSITE" id="PS50195">
    <property type="entry name" value="PX"/>
    <property type="match status" value="1"/>
</dbReference>
<evidence type="ECO:0000256" key="3">
    <source>
        <dbReference type="ARBA" id="ARBA00060333"/>
    </source>
</evidence>
<keyword evidence="2" id="KW-0007">Acetylation</keyword>
<evidence type="ECO:0000313" key="10">
    <source>
        <dbReference type="Proteomes" id="UP000589485"/>
    </source>
</evidence>
<keyword evidence="1" id="KW-0597">Phosphoprotein</keyword>
<evidence type="ECO:0000256" key="5">
    <source>
        <dbReference type="ARBA" id="ARBA00068669"/>
    </source>
</evidence>
<evidence type="ECO:0000256" key="2">
    <source>
        <dbReference type="ARBA" id="ARBA00022990"/>
    </source>
</evidence>
<dbReference type="SMART" id="SM00312">
    <property type="entry name" value="PX"/>
    <property type="match status" value="1"/>
</dbReference>
<dbReference type="PANTHER" id="PTHR14431:SF1">
    <property type="entry name" value="HCLS1-BINDING PROTEIN 3"/>
    <property type="match status" value="1"/>
</dbReference>
<dbReference type="Proteomes" id="UP000589485">
    <property type="component" value="Unassembled WGS sequence"/>
</dbReference>
<feature type="compositionally biased region" description="Pro residues" evidence="7">
    <location>
        <begin position="318"/>
        <end position="327"/>
    </location>
</feature>
<dbReference type="AlphaFoldDB" id="A0A7K7T0Q7"/>
<feature type="non-terminal residue" evidence="9">
    <location>
        <position position="375"/>
    </location>
</feature>
<keyword evidence="10" id="KW-1185">Reference proteome</keyword>
<dbReference type="CDD" id="cd06868">
    <property type="entry name" value="PX_HS1BP3"/>
    <property type="match status" value="1"/>
</dbReference>
<evidence type="ECO:0000256" key="6">
    <source>
        <dbReference type="ARBA" id="ARBA00079782"/>
    </source>
</evidence>
<comment type="caution">
    <text evidence="9">The sequence shown here is derived from an EMBL/GenBank/DDBJ whole genome shotgun (WGS) entry which is preliminary data.</text>
</comment>
<evidence type="ECO:0000256" key="7">
    <source>
        <dbReference type="SAM" id="MobiDB-lite"/>
    </source>
</evidence>
<dbReference type="PANTHER" id="PTHR14431">
    <property type="entry name" value="HCLS1-BINDING PROTEIN 3"/>
    <property type="match status" value="1"/>
</dbReference>
<feature type="compositionally biased region" description="Acidic residues" evidence="7">
    <location>
        <begin position="143"/>
        <end position="153"/>
    </location>
</feature>
<organism evidence="9 10">
    <name type="scientific">Sapayoa aenigma</name>
    <name type="common">broad-billed sapayoa</name>
    <dbReference type="NCBI Taxonomy" id="239371"/>
    <lineage>
        <taxon>Eukaryota</taxon>
        <taxon>Metazoa</taxon>
        <taxon>Chordata</taxon>
        <taxon>Craniata</taxon>
        <taxon>Vertebrata</taxon>
        <taxon>Euteleostomi</taxon>
        <taxon>Archelosauria</taxon>
        <taxon>Archosauria</taxon>
        <taxon>Dinosauria</taxon>
        <taxon>Saurischia</taxon>
        <taxon>Theropoda</taxon>
        <taxon>Coelurosauria</taxon>
        <taxon>Aves</taxon>
        <taxon>Neognathae</taxon>
        <taxon>Neoaves</taxon>
        <taxon>Telluraves</taxon>
        <taxon>Australaves</taxon>
        <taxon>Passeriformes</taxon>
        <taxon>Tyrannidae</taxon>
        <taxon>Sapayoa</taxon>
    </lineage>
</organism>
<accession>A0A7K7T0Q7</accession>
<feature type="region of interest" description="Disordered" evidence="7">
    <location>
        <begin position="311"/>
        <end position="349"/>
    </location>
</feature>
<dbReference type="OrthoDB" id="10254720at2759"/>
<dbReference type="Pfam" id="PF00787">
    <property type="entry name" value="PX"/>
    <property type="match status" value="1"/>
</dbReference>
<comment type="subunit">
    <text evidence="4">Binds HCLS1. Interacts with the SH3 domain of HCLS1 in vitro.</text>
</comment>
<reference evidence="9 10" key="1">
    <citation type="submission" date="2019-09" db="EMBL/GenBank/DDBJ databases">
        <title>Bird 10,000 Genomes (B10K) Project - Family phase.</title>
        <authorList>
            <person name="Zhang G."/>
        </authorList>
    </citation>
    <scope>NUCLEOTIDE SEQUENCE [LARGE SCALE GENOMIC DNA]</scope>
    <source>
        <strain evidence="9">B10K-DU-030-41</strain>
        <tissue evidence="9">Muscle</tissue>
    </source>
</reference>
<comment type="function">
    <text evidence="3">May be a modulator of IL-2 signaling.</text>
</comment>
<evidence type="ECO:0000259" key="8">
    <source>
        <dbReference type="PROSITE" id="PS50195"/>
    </source>
</evidence>
<dbReference type="FunFam" id="3.30.1520.10:FF:000036">
    <property type="entry name" value="HCLS1 binding protein 3"/>
    <property type="match status" value="1"/>
</dbReference>
<feature type="non-terminal residue" evidence="9">
    <location>
        <position position="1"/>
    </location>
</feature>
<feature type="domain" description="PX" evidence="8">
    <location>
        <begin position="9"/>
        <end position="132"/>
    </location>
</feature>
<dbReference type="InterPro" id="IPR039701">
    <property type="entry name" value="HS1BP3"/>
</dbReference>
<proteinExistence type="predicted"/>
<dbReference type="GO" id="GO:0035091">
    <property type="term" value="F:phosphatidylinositol binding"/>
    <property type="evidence" value="ECO:0007669"/>
    <property type="project" value="InterPro"/>
</dbReference>
<evidence type="ECO:0000256" key="1">
    <source>
        <dbReference type="ARBA" id="ARBA00022553"/>
    </source>
</evidence>
<dbReference type="SUPFAM" id="SSF64268">
    <property type="entry name" value="PX domain"/>
    <property type="match status" value="1"/>
</dbReference>
<dbReference type="EMBL" id="VZSY01000397">
    <property type="protein sequence ID" value="NXA10440.1"/>
    <property type="molecule type" value="Genomic_DNA"/>
</dbReference>
<dbReference type="InterPro" id="IPR037901">
    <property type="entry name" value="HS1BP3_PX"/>
</dbReference>
<gene>
    <name evidence="9" type="primary">Hs1bp3</name>
    <name evidence="9" type="ORF">SAPAEN_R05744</name>
</gene>
<name>A0A7K7T0Q7_9TYRA</name>
<dbReference type="Gene3D" id="3.30.1520.10">
    <property type="entry name" value="Phox-like domain"/>
    <property type="match status" value="1"/>
</dbReference>
<dbReference type="InterPro" id="IPR001683">
    <property type="entry name" value="PX_dom"/>
</dbReference>
<evidence type="ECO:0000256" key="4">
    <source>
        <dbReference type="ARBA" id="ARBA00064432"/>
    </source>
</evidence>
<feature type="region of interest" description="Disordered" evidence="7">
    <location>
        <begin position="135"/>
        <end position="158"/>
    </location>
</feature>